<gene>
    <name evidence="1" type="ORF">UFOVP1229_158</name>
</gene>
<dbReference type="EMBL" id="LR797178">
    <property type="protein sequence ID" value="CAB4191824.1"/>
    <property type="molecule type" value="Genomic_DNA"/>
</dbReference>
<protein>
    <submittedName>
        <fullName evidence="1">Uncharacterized protein</fullName>
    </submittedName>
</protein>
<reference evidence="1" key="1">
    <citation type="submission" date="2020-05" db="EMBL/GenBank/DDBJ databases">
        <authorList>
            <person name="Chiriac C."/>
            <person name="Salcher M."/>
            <person name="Ghai R."/>
            <person name="Kavagutti S V."/>
        </authorList>
    </citation>
    <scope>NUCLEOTIDE SEQUENCE</scope>
</reference>
<accession>A0A6J5RJ67</accession>
<sequence>MTFMRPGDIDIETILTTCDMPVSRAVDVGITGDYNLVAIDVPMGANSTAGVCFSIDDTDGLLTLEIHHGEDSVFTFKLVDRAWKQRETE</sequence>
<evidence type="ECO:0000313" key="1">
    <source>
        <dbReference type="EMBL" id="CAB4191824.1"/>
    </source>
</evidence>
<name>A0A6J5RJ67_9CAUD</name>
<proteinExistence type="predicted"/>
<organism evidence="1">
    <name type="scientific">uncultured Caudovirales phage</name>
    <dbReference type="NCBI Taxonomy" id="2100421"/>
    <lineage>
        <taxon>Viruses</taxon>
        <taxon>Duplodnaviria</taxon>
        <taxon>Heunggongvirae</taxon>
        <taxon>Uroviricota</taxon>
        <taxon>Caudoviricetes</taxon>
        <taxon>Peduoviridae</taxon>
        <taxon>Maltschvirus</taxon>
        <taxon>Maltschvirus maltsch</taxon>
    </lineage>
</organism>